<dbReference type="STRING" id="3775.A0A1Q3B779"/>
<dbReference type="InterPro" id="IPR004640">
    <property type="entry name" value="HscB"/>
</dbReference>
<dbReference type="SUPFAM" id="SSF46565">
    <property type="entry name" value="Chaperone J-domain"/>
    <property type="match status" value="1"/>
</dbReference>
<dbReference type="SUPFAM" id="SSF47144">
    <property type="entry name" value="HSC20 (HSCB), C-terminal oligomerisation domain"/>
    <property type="match status" value="1"/>
</dbReference>
<dbReference type="FunFam" id="1.10.287.110:FF:000082">
    <property type="entry name" value="Iron-sulfur cluster co-chaperone protein HscB, mitochondrial"/>
    <property type="match status" value="1"/>
</dbReference>
<evidence type="ECO:0000313" key="9">
    <source>
        <dbReference type="Proteomes" id="UP000187406"/>
    </source>
</evidence>
<organism evidence="8 9">
    <name type="scientific">Cephalotus follicularis</name>
    <name type="common">Albany pitcher plant</name>
    <dbReference type="NCBI Taxonomy" id="3775"/>
    <lineage>
        <taxon>Eukaryota</taxon>
        <taxon>Viridiplantae</taxon>
        <taxon>Streptophyta</taxon>
        <taxon>Embryophyta</taxon>
        <taxon>Tracheophyta</taxon>
        <taxon>Spermatophyta</taxon>
        <taxon>Magnoliopsida</taxon>
        <taxon>eudicotyledons</taxon>
        <taxon>Gunneridae</taxon>
        <taxon>Pentapetalae</taxon>
        <taxon>rosids</taxon>
        <taxon>fabids</taxon>
        <taxon>Oxalidales</taxon>
        <taxon>Cephalotaceae</taxon>
        <taxon>Cephalotus</taxon>
    </lineage>
</organism>
<dbReference type="SMART" id="SM00271">
    <property type="entry name" value="DnaJ"/>
    <property type="match status" value="1"/>
</dbReference>
<evidence type="ECO:0000256" key="4">
    <source>
        <dbReference type="ARBA" id="ARBA00022490"/>
    </source>
</evidence>
<evidence type="ECO:0000313" key="8">
    <source>
        <dbReference type="EMBL" id="GAV63887.1"/>
    </source>
</evidence>
<comment type="caution">
    <text evidence="8">The sequence shown here is derived from an EMBL/GenBank/DDBJ whole genome shotgun (WGS) entry which is preliminary data.</text>
</comment>
<dbReference type="Pfam" id="PF07743">
    <property type="entry name" value="HSCB_C"/>
    <property type="match status" value="1"/>
</dbReference>
<accession>A0A1Q3B779</accession>
<dbReference type="NCBIfam" id="TIGR00714">
    <property type="entry name" value="hscB"/>
    <property type="match status" value="1"/>
</dbReference>
<evidence type="ECO:0000256" key="1">
    <source>
        <dbReference type="ARBA" id="ARBA00004173"/>
    </source>
</evidence>
<evidence type="ECO:0000259" key="7">
    <source>
        <dbReference type="PROSITE" id="PS50076"/>
    </source>
</evidence>
<dbReference type="Gene3D" id="1.10.287.110">
    <property type="entry name" value="DnaJ domain"/>
    <property type="match status" value="1"/>
</dbReference>
<evidence type="ECO:0000256" key="6">
    <source>
        <dbReference type="ARBA" id="ARBA00023186"/>
    </source>
</evidence>
<evidence type="ECO:0000256" key="5">
    <source>
        <dbReference type="ARBA" id="ARBA00023128"/>
    </source>
</evidence>
<dbReference type="GO" id="GO:0051259">
    <property type="term" value="P:protein complex oligomerization"/>
    <property type="evidence" value="ECO:0007669"/>
    <property type="project" value="InterPro"/>
</dbReference>
<protein>
    <submittedName>
        <fullName evidence="8">DnaJ domain-containing protein/HSCB_C domain-containing protein</fullName>
    </submittedName>
</protein>
<dbReference type="GO" id="GO:0051087">
    <property type="term" value="F:protein-folding chaperone binding"/>
    <property type="evidence" value="ECO:0007669"/>
    <property type="project" value="InterPro"/>
</dbReference>
<dbReference type="InParanoid" id="A0A1Q3B779"/>
<dbReference type="Gene3D" id="1.20.1280.20">
    <property type="entry name" value="HscB, C-terminal domain"/>
    <property type="match status" value="1"/>
</dbReference>
<dbReference type="GO" id="GO:0005739">
    <property type="term" value="C:mitochondrion"/>
    <property type="evidence" value="ECO:0007669"/>
    <property type="project" value="UniProtKB-SubCell"/>
</dbReference>
<reference evidence="9" key="1">
    <citation type="submission" date="2016-04" db="EMBL/GenBank/DDBJ databases">
        <title>Cephalotus genome sequencing.</title>
        <authorList>
            <person name="Fukushima K."/>
            <person name="Hasebe M."/>
            <person name="Fang X."/>
        </authorList>
    </citation>
    <scope>NUCLEOTIDE SEQUENCE [LARGE SCALE GENOMIC DNA]</scope>
    <source>
        <strain evidence="9">cv. St1</strain>
    </source>
</reference>
<dbReference type="EMBL" id="BDDD01000328">
    <property type="protein sequence ID" value="GAV63887.1"/>
    <property type="molecule type" value="Genomic_DNA"/>
</dbReference>
<dbReference type="PANTHER" id="PTHR14021">
    <property type="entry name" value="IRON-SULFUR CLUSTER CO-CHAPERONE PROTEIN HSCB"/>
    <property type="match status" value="1"/>
</dbReference>
<dbReference type="CDD" id="cd06257">
    <property type="entry name" value="DnaJ"/>
    <property type="match status" value="1"/>
</dbReference>
<dbReference type="InterPro" id="IPR001623">
    <property type="entry name" value="DnaJ_domain"/>
</dbReference>
<keyword evidence="4" id="KW-0963">Cytoplasm</keyword>
<evidence type="ECO:0000256" key="3">
    <source>
        <dbReference type="ARBA" id="ARBA00010476"/>
    </source>
</evidence>
<dbReference type="GO" id="GO:0001671">
    <property type="term" value="F:ATPase activator activity"/>
    <property type="evidence" value="ECO:0007669"/>
    <property type="project" value="InterPro"/>
</dbReference>
<dbReference type="InterPro" id="IPR036386">
    <property type="entry name" value="HscB_C_sf"/>
</dbReference>
<dbReference type="PANTHER" id="PTHR14021:SF15">
    <property type="entry name" value="IRON-SULFUR CLUSTER CO-CHAPERONE PROTEIN HSCB"/>
    <property type="match status" value="1"/>
</dbReference>
<comment type="similarity">
    <text evidence="3">Belongs to the HscB family.</text>
</comment>
<dbReference type="PROSITE" id="PS50076">
    <property type="entry name" value="DNAJ_2"/>
    <property type="match status" value="1"/>
</dbReference>
<evidence type="ECO:0000256" key="2">
    <source>
        <dbReference type="ARBA" id="ARBA00004496"/>
    </source>
</evidence>
<dbReference type="AlphaFoldDB" id="A0A1Q3B779"/>
<dbReference type="FunCoup" id="A0A1Q3B779">
    <property type="interactions" value="1839"/>
</dbReference>
<proteinExistence type="inferred from homology"/>
<feature type="domain" description="J" evidence="7">
    <location>
        <begin position="106"/>
        <end position="179"/>
    </location>
</feature>
<dbReference type="GO" id="GO:0044571">
    <property type="term" value="P:[2Fe-2S] cluster assembly"/>
    <property type="evidence" value="ECO:0007669"/>
    <property type="project" value="InterPro"/>
</dbReference>
<comment type="subcellular location">
    <subcellularLocation>
        <location evidence="2">Cytoplasm</location>
    </subcellularLocation>
    <subcellularLocation>
        <location evidence="1">Mitochondrion</location>
    </subcellularLocation>
</comment>
<keyword evidence="9" id="KW-1185">Reference proteome</keyword>
<dbReference type="InterPro" id="IPR009073">
    <property type="entry name" value="HscB_oligo_C"/>
</dbReference>
<sequence>MMKKMYKTKKLWTTSLSTILLAKPKTQTLILPSLPSISGLKHHYLSTSPQPQFSFSASNLRNHLFNSFHSQSSHEKCWNCGAVAETPPFLFCHSCRCVQPLDHSLDYFQIFGLEKKYEIEDDANLEGMYKQWQKKLHPDLVHSKSQKERAYAAEQSERVIDAYHTLKDPLSRAIYIMKLEGVHVDQEETISEPELLAEIMEIRESVEEAPDSNSLNQIRSQIEEKLKHWSNSFANAFRSQKFEESIDAIRRMTYYDRVIEEIVKRL</sequence>
<dbReference type="InterPro" id="IPR036869">
    <property type="entry name" value="J_dom_sf"/>
</dbReference>
<keyword evidence="6" id="KW-0143">Chaperone</keyword>
<keyword evidence="5" id="KW-0496">Mitochondrion</keyword>
<name>A0A1Q3B779_CEPFO</name>
<dbReference type="Proteomes" id="UP000187406">
    <property type="component" value="Unassembled WGS sequence"/>
</dbReference>
<gene>
    <name evidence="8" type="ORF">CFOL_v3_07405</name>
</gene>
<dbReference type="OrthoDB" id="448954at2759"/>
<dbReference type="FunFam" id="1.20.1280.20:FF:000002">
    <property type="entry name" value="HscB mitochondrial iron-sulfur cluster co-chaperone"/>
    <property type="match status" value="1"/>
</dbReference>